<dbReference type="EMBL" id="KZ084121">
    <property type="protein sequence ID" value="OSD00116.1"/>
    <property type="molecule type" value="Genomic_DNA"/>
</dbReference>
<dbReference type="Pfam" id="PF20151">
    <property type="entry name" value="DUF6533"/>
    <property type="match status" value="1"/>
</dbReference>
<keyword evidence="5" id="KW-1185">Reference proteome</keyword>
<dbReference type="InterPro" id="IPR045340">
    <property type="entry name" value="DUF6533"/>
</dbReference>
<dbReference type="Proteomes" id="UP000193067">
    <property type="component" value="Unassembled WGS sequence"/>
</dbReference>
<feature type="transmembrane region" description="Helical" evidence="2">
    <location>
        <begin position="12"/>
        <end position="32"/>
    </location>
</feature>
<sequence length="352" mass="38953">MSSNADEVAEIIAFYESVFVNTCCPIAVLAFLTYEYLITFDSEVGLFWRSKFTGASALFLTNRYWPLLVNILNITSSARMSDQVLPTSCDAYVKALQTIELLQYFPWAAFSALRTYALSRGNRALSILVFFLSIVPMGVNFSQYHWLVVINDPTIGCSKSSTISADMAKRLTIASRTCLIAADVIVLLVTWTSTFGTIRIADAALKGRPSFVRLLVRDGAFFNRFVLCQVMSDIAFITNDALSPVSYFTTFTEPITAVLVSRFLLNLQEVNQYNQRSSLSTVSLTQSVTLDFASRIVGSLGSSLETGHESSRMSSNAPPSYADDDMMWDLSDLSPRDHGEAHHESTDVAIDV</sequence>
<protein>
    <recommendedName>
        <fullName evidence="3">DUF6533 domain-containing protein</fullName>
    </recommendedName>
</protein>
<feature type="region of interest" description="Disordered" evidence="1">
    <location>
        <begin position="326"/>
        <end position="352"/>
    </location>
</feature>
<keyword evidence="2" id="KW-0812">Transmembrane</keyword>
<evidence type="ECO:0000256" key="2">
    <source>
        <dbReference type="SAM" id="Phobius"/>
    </source>
</evidence>
<keyword evidence="2" id="KW-0472">Membrane</keyword>
<dbReference type="OrthoDB" id="2802397at2759"/>
<gene>
    <name evidence="4" type="ORF">PYCCODRAFT_1437671</name>
</gene>
<evidence type="ECO:0000313" key="5">
    <source>
        <dbReference type="Proteomes" id="UP000193067"/>
    </source>
</evidence>
<keyword evidence="2" id="KW-1133">Transmembrane helix</keyword>
<evidence type="ECO:0000259" key="3">
    <source>
        <dbReference type="Pfam" id="PF20151"/>
    </source>
</evidence>
<feature type="compositionally biased region" description="Basic and acidic residues" evidence="1">
    <location>
        <begin position="334"/>
        <end position="346"/>
    </location>
</feature>
<feature type="domain" description="DUF6533" evidence="3">
    <location>
        <begin position="23"/>
        <end position="68"/>
    </location>
</feature>
<name>A0A1Y2IFZ5_TRAC3</name>
<evidence type="ECO:0000313" key="4">
    <source>
        <dbReference type="EMBL" id="OSD00116.1"/>
    </source>
</evidence>
<proteinExistence type="predicted"/>
<reference evidence="4 5" key="1">
    <citation type="journal article" date="2015" name="Biotechnol. Biofuels">
        <title>Enhanced degradation of softwood versus hardwood by the white-rot fungus Pycnoporus coccineus.</title>
        <authorList>
            <person name="Couturier M."/>
            <person name="Navarro D."/>
            <person name="Chevret D."/>
            <person name="Henrissat B."/>
            <person name="Piumi F."/>
            <person name="Ruiz-Duenas F.J."/>
            <person name="Martinez A.T."/>
            <person name="Grigoriev I.V."/>
            <person name="Riley R."/>
            <person name="Lipzen A."/>
            <person name="Berrin J.G."/>
            <person name="Master E.R."/>
            <person name="Rosso M.N."/>
        </authorList>
    </citation>
    <scope>NUCLEOTIDE SEQUENCE [LARGE SCALE GENOMIC DNA]</scope>
    <source>
        <strain evidence="4 5">BRFM310</strain>
    </source>
</reference>
<evidence type="ECO:0000256" key="1">
    <source>
        <dbReference type="SAM" id="MobiDB-lite"/>
    </source>
</evidence>
<feature type="transmembrane region" description="Helical" evidence="2">
    <location>
        <begin position="124"/>
        <end position="147"/>
    </location>
</feature>
<dbReference type="STRING" id="1353009.A0A1Y2IFZ5"/>
<organism evidence="4 5">
    <name type="scientific">Trametes coccinea (strain BRFM310)</name>
    <name type="common">Pycnoporus coccineus</name>
    <dbReference type="NCBI Taxonomy" id="1353009"/>
    <lineage>
        <taxon>Eukaryota</taxon>
        <taxon>Fungi</taxon>
        <taxon>Dikarya</taxon>
        <taxon>Basidiomycota</taxon>
        <taxon>Agaricomycotina</taxon>
        <taxon>Agaricomycetes</taxon>
        <taxon>Polyporales</taxon>
        <taxon>Polyporaceae</taxon>
        <taxon>Trametes</taxon>
    </lineage>
</organism>
<dbReference type="AlphaFoldDB" id="A0A1Y2IFZ5"/>
<accession>A0A1Y2IFZ5</accession>